<sequence>MLLIGVGASLAAYVLGAVLVLVAVPGSSPIT</sequence>
<comment type="caution">
    <text evidence="1">The sequence shown here is derived from an EMBL/GenBank/DDBJ whole genome shotgun (WGS) entry which is preliminary data.</text>
</comment>
<dbReference type="AlphaFoldDB" id="A0A251XNM2"/>
<proteinExistence type="predicted"/>
<dbReference type="EMBL" id="MDHH01000001">
    <property type="protein sequence ID" value="OUE05102.1"/>
    <property type="molecule type" value="Genomic_DNA"/>
</dbReference>
<reference evidence="1 2" key="1">
    <citation type="submission" date="2016-08" db="EMBL/GenBank/DDBJ databases">
        <title>Genome sequence of Clavibacter michiganensis subsp. michiganensis strain CASJ007.</title>
        <authorList>
            <person name="Thapa S.P."/>
            <person name="Coaker G."/>
        </authorList>
    </citation>
    <scope>NUCLEOTIDE SEQUENCE [LARGE SCALE GENOMIC DNA]</scope>
    <source>
        <strain evidence="1">CASJ007</strain>
    </source>
</reference>
<keyword evidence="2" id="KW-1185">Reference proteome</keyword>
<name>A0A251XNM2_CLAMM</name>
<evidence type="ECO:0000313" key="2">
    <source>
        <dbReference type="Proteomes" id="UP000195062"/>
    </source>
</evidence>
<dbReference type="Proteomes" id="UP000195062">
    <property type="component" value="Unassembled WGS sequence"/>
</dbReference>
<protein>
    <submittedName>
        <fullName evidence="1">Uncharacterized protein</fullName>
    </submittedName>
</protein>
<accession>A0A251XNM2</accession>
<evidence type="ECO:0000313" key="1">
    <source>
        <dbReference type="EMBL" id="OUE05102.1"/>
    </source>
</evidence>
<gene>
    <name evidence="1" type="ORF">CMMCAS07_09135</name>
</gene>
<organism evidence="1 2">
    <name type="scientific">Clavibacter michiganensis subsp. michiganensis</name>
    <dbReference type="NCBI Taxonomy" id="33013"/>
    <lineage>
        <taxon>Bacteria</taxon>
        <taxon>Bacillati</taxon>
        <taxon>Actinomycetota</taxon>
        <taxon>Actinomycetes</taxon>
        <taxon>Micrococcales</taxon>
        <taxon>Microbacteriaceae</taxon>
        <taxon>Clavibacter</taxon>
    </lineage>
</organism>